<feature type="compositionally biased region" description="Polar residues" evidence="10">
    <location>
        <begin position="443"/>
        <end position="458"/>
    </location>
</feature>
<feature type="domain" description="BTB" evidence="11">
    <location>
        <begin position="32"/>
        <end position="98"/>
    </location>
</feature>
<evidence type="ECO:0000313" key="14">
    <source>
        <dbReference type="RefSeq" id="XP_035693656.1"/>
    </source>
</evidence>
<gene>
    <name evidence="13 14" type="primary">LOC118427805</name>
</gene>
<organism evidence="12 13">
    <name type="scientific">Branchiostoma floridae</name>
    <name type="common">Florida lancelet</name>
    <name type="synonym">Amphioxus</name>
    <dbReference type="NCBI Taxonomy" id="7739"/>
    <lineage>
        <taxon>Eukaryota</taxon>
        <taxon>Metazoa</taxon>
        <taxon>Chordata</taxon>
        <taxon>Cephalochordata</taxon>
        <taxon>Leptocardii</taxon>
        <taxon>Amphioxiformes</taxon>
        <taxon>Branchiostomatidae</taxon>
        <taxon>Branchiostoma</taxon>
    </lineage>
</organism>
<dbReference type="InterPro" id="IPR000210">
    <property type="entry name" value="BTB/POZ_dom"/>
</dbReference>
<dbReference type="SUPFAM" id="SSF54695">
    <property type="entry name" value="POZ domain"/>
    <property type="match status" value="1"/>
</dbReference>
<dbReference type="GO" id="GO:0008270">
    <property type="term" value="F:zinc ion binding"/>
    <property type="evidence" value="ECO:0007669"/>
    <property type="project" value="UniProtKB-KW"/>
</dbReference>
<evidence type="ECO:0000256" key="1">
    <source>
        <dbReference type="ARBA" id="ARBA00004123"/>
    </source>
</evidence>
<evidence type="ECO:0000313" key="13">
    <source>
        <dbReference type="RefSeq" id="XP_035693654.1"/>
    </source>
</evidence>
<feature type="compositionally biased region" description="Basic and acidic residues" evidence="10">
    <location>
        <begin position="427"/>
        <end position="442"/>
    </location>
</feature>
<evidence type="ECO:0000256" key="8">
    <source>
        <dbReference type="ARBA" id="ARBA00023163"/>
    </source>
</evidence>
<dbReference type="InterPro" id="IPR011333">
    <property type="entry name" value="SKP1/BTB/POZ_sf"/>
</dbReference>
<reference evidence="13 14" key="2">
    <citation type="submission" date="2025-04" db="UniProtKB">
        <authorList>
            <consortium name="RefSeq"/>
        </authorList>
    </citation>
    <scope>IDENTIFICATION</scope>
    <source>
        <strain evidence="13 14">S238N-H82</strain>
        <tissue evidence="13 14">Testes</tissue>
    </source>
</reference>
<sequence length="606" mass="64518">MASSHIITIPFQEQERRLLSQLNRMREQDQLCDMTVRVGTREFRCHQAVLAASSGHFLSVFVQGVLSFPKILDLTFTSADVFSIILDFIYTASLKCPPDVLPQVLQAAKVLEVHTLVDHLLMFSASLEAMRTISNTETESSHSNLPVPRVTSNREVAQPTCTNLPVPSGVNAVTSGVNSIHAGVRLAHPTCTLPVPSGVNTLHAGVRAAQPISANLPVPAGLNTANSSVRPAQLTCTNLPVPVPSSVNTVPAGVRAAQLTSTNLPVPVPTGVRPAQPISANLPVPAGVNTLPAGVNTLPAGVKTVPSSVRSAQSTCTNLPVPVPSGVSTLPTGVRSAQLTCTNFVPGPVPSSVNTLPSGLNTLPSGVNTPMSSVNTLMSGVNTPMSGVNTPVSGVNTPMSGVNTPVSDVNTPLSTPSPGELDSVVVKQEEQEFSHEDTRPQSEDSTGSQNADLRSEVTSLRQQISDVIGEEIPPAHSFLALGPDQVAGERELYPGSGVYIHQSDLQILVHRANYSGRQLCHNLFDHLHRDVDLTHYSAFHTKHGFGKAVLDQNVLEAIEAFVLMMTMDENWKADISRRQIRRIFGNKCTAAVRGIKRKSAEYQSSS</sequence>
<comment type="subcellular location">
    <subcellularLocation>
        <location evidence="1">Nucleus</location>
    </subcellularLocation>
</comment>
<feature type="region of interest" description="Disordered" evidence="10">
    <location>
        <begin position="385"/>
        <end position="458"/>
    </location>
</feature>
<dbReference type="RefSeq" id="XP_035693654.1">
    <property type="nucleotide sequence ID" value="XM_035837761.1"/>
</dbReference>
<dbReference type="GO" id="GO:0005634">
    <property type="term" value="C:nucleus"/>
    <property type="evidence" value="ECO:0007669"/>
    <property type="project" value="UniProtKB-SubCell"/>
</dbReference>
<accession>A0A9J7M3S2</accession>
<dbReference type="OrthoDB" id="8922241at2759"/>
<dbReference type="PROSITE" id="PS50097">
    <property type="entry name" value="BTB"/>
    <property type="match status" value="1"/>
</dbReference>
<keyword evidence="2" id="KW-0479">Metal-binding</keyword>
<dbReference type="Gene3D" id="3.30.710.10">
    <property type="entry name" value="Potassium Channel Kv1.1, Chain A"/>
    <property type="match status" value="1"/>
</dbReference>
<evidence type="ECO:0000256" key="9">
    <source>
        <dbReference type="ARBA" id="ARBA00023242"/>
    </source>
</evidence>
<dbReference type="GeneID" id="118427805"/>
<dbReference type="SMART" id="SM00225">
    <property type="entry name" value="BTB"/>
    <property type="match status" value="1"/>
</dbReference>
<dbReference type="GO" id="GO:0003677">
    <property type="term" value="F:DNA binding"/>
    <property type="evidence" value="ECO:0007669"/>
    <property type="project" value="UniProtKB-KW"/>
</dbReference>
<dbReference type="AlphaFoldDB" id="A0A9J7M3S2"/>
<evidence type="ECO:0000256" key="3">
    <source>
        <dbReference type="ARBA" id="ARBA00022737"/>
    </source>
</evidence>
<keyword evidence="6" id="KW-0805">Transcription regulation</keyword>
<evidence type="ECO:0000256" key="5">
    <source>
        <dbReference type="ARBA" id="ARBA00022833"/>
    </source>
</evidence>
<dbReference type="Pfam" id="PF00651">
    <property type="entry name" value="BTB"/>
    <property type="match status" value="1"/>
</dbReference>
<dbReference type="PANTHER" id="PTHR46105:SF5">
    <property type="entry name" value="ZINC FINGER AND BTB DOMAIN-CONTAINING PROTEIN 44 ISOFORM X1"/>
    <property type="match status" value="1"/>
</dbReference>
<keyword evidence="7" id="KW-0238">DNA-binding</keyword>
<keyword evidence="8" id="KW-0804">Transcription</keyword>
<evidence type="ECO:0000256" key="7">
    <source>
        <dbReference type="ARBA" id="ARBA00023125"/>
    </source>
</evidence>
<dbReference type="KEGG" id="bfo:118427805"/>
<evidence type="ECO:0000256" key="6">
    <source>
        <dbReference type="ARBA" id="ARBA00023015"/>
    </source>
</evidence>
<keyword evidence="4" id="KW-0863">Zinc-finger</keyword>
<protein>
    <submittedName>
        <fullName evidence="13">Flocculation protein FLO11-like isoform X1</fullName>
    </submittedName>
    <submittedName>
        <fullName evidence="14">Flocculation protein FLO11-like isoform X2</fullName>
    </submittedName>
</protein>
<evidence type="ECO:0000256" key="2">
    <source>
        <dbReference type="ARBA" id="ARBA00022723"/>
    </source>
</evidence>
<proteinExistence type="predicted"/>
<evidence type="ECO:0000313" key="12">
    <source>
        <dbReference type="Proteomes" id="UP000001554"/>
    </source>
</evidence>
<feature type="compositionally biased region" description="Polar residues" evidence="10">
    <location>
        <begin position="385"/>
        <end position="417"/>
    </location>
</feature>
<evidence type="ECO:0000256" key="10">
    <source>
        <dbReference type="SAM" id="MobiDB-lite"/>
    </source>
</evidence>
<reference evidence="12" key="1">
    <citation type="journal article" date="2020" name="Nat. Ecol. Evol.">
        <title>Deeply conserved synteny resolves early events in vertebrate evolution.</title>
        <authorList>
            <person name="Simakov O."/>
            <person name="Marletaz F."/>
            <person name="Yue J.X."/>
            <person name="O'Connell B."/>
            <person name="Jenkins J."/>
            <person name="Brandt A."/>
            <person name="Calef R."/>
            <person name="Tung C.H."/>
            <person name="Huang T.K."/>
            <person name="Schmutz J."/>
            <person name="Satoh N."/>
            <person name="Yu J.K."/>
            <person name="Putnam N.H."/>
            <person name="Green R.E."/>
            <person name="Rokhsar D.S."/>
        </authorList>
    </citation>
    <scope>NUCLEOTIDE SEQUENCE [LARGE SCALE GENOMIC DNA]</scope>
    <source>
        <strain evidence="12">S238N-H82</strain>
    </source>
</reference>
<dbReference type="Proteomes" id="UP000001554">
    <property type="component" value="Chromosome 12"/>
</dbReference>
<evidence type="ECO:0000256" key="4">
    <source>
        <dbReference type="ARBA" id="ARBA00022771"/>
    </source>
</evidence>
<keyword evidence="12" id="KW-1185">Reference proteome</keyword>
<dbReference type="OMA" id="SERACME"/>
<keyword evidence="5" id="KW-0862">Zinc</keyword>
<name>A0A9J7M3S2_BRAFL</name>
<dbReference type="PANTHER" id="PTHR46105">
    <property type="entry name" value="AGAP004733-PA"/>
    <property type="match status" value="1"/>
</dbReference>
<dbReference type="InterPro" id="IPR050457">
    <property type="entry name" value="ZnFinger_BTB_dom_contain"/>
</dbReference>
<dbReference type="RefSeq" id="XP_035693656.1">
    <property type="nucleotide sequence ID" value="XM_035837763.1"/>
</dbReference>
<keyword evidence="3" id="KW-0677">Repeat</keyword>
<keyword evidence="9" id="KW-0539">Nucleus</keyword>
<evidence type="ECO:0000259" key="11">
    <source>
        <dbReference type="PROSITE" id="PS50097"/>
    </source>
</evidence>